<sequence>MFFFGNYQFDNNYTISEIWVDTVFVVGAKEKWDIGKVGRKLELKKPPKSDEFTTNDDVWKYHFDDHRFSHQFVTIRRPYYSIFASMYPPSLEFPH</sequence>
<proteinExistence type="predicted"/>
<protein>
    <submittedName>
        <fullName evidence="1">Uncharacterized protein</fullName>
    </submittedName>
</protein>
<reference evidence="1" key="2">
    <citation type="submission" date="2020-09" db="EMBL/GenBank/DDBJ databases">
        <authorList>
            <person name="Sun Q."/>
            <person name="Zhou Y."/>
        </authorList>
    </citation>
    <scope>NUCLEOTIDE SEQUENCE</scope>
    <source>
        <strain evidence="1">CGMCC 1.12987</strain>
    </source>
</reference>
<comment type="caution">
    <text evidence="1">The sequence shown here is derived from an EMBL/GenBank/DDBJ whole genome shotgun (WGS) entry which is preliminary data.</text>
</comment>
<organism evidence="1 2">
    <name type="scientific">Paenibacillus abyssi</name>
    <dbReference type="NCBI Taxonomy" id="1340531"/>
    <lineage>
        <taxon>Bacteria</taxon>
        <taxon>Bacillati</taxon>
        <taxon>Bacillota</taxon>
        <taxon>Bacilli</taxon>
        <taxon>Bacillales</taxon>
        <taxon>Paenibacillaceae</taxon>
        <taxon>Paenibacillus</taxon>
    </lineage>
</organism>
<reference evidence="1" key="1">
    <citation type="journal article" date="2014" name="Int. J. Syst. Evol. Microbiol.">
        <title>Complete genome sequence of Corynebacterium casei LMG S-19264T (=DSM 44701T), isolated from a smear-ripened cheese.</title>
        <authorList>
            <consortium name="US DOE Joint Genome Institute (JGI-PGF)"/>
            <person name="Walter F."/>
            <person name="Albersmeier A."/>
            <person name="Kalinowski J."/>
            <person name="Ruckert C."/>
        </authorList>
    </citation>
    <scope>NUCLEOTIDE SEQUENCE</scope>
    <source>
        <strain evidence="1">CGMCC 1.12987</strain>
    </source>
</reference>
<dbReference type="Proteomes" id="UP000644756">
    <property type="component" value="Unassembled WGS sequence"/>
</dbReference>
<keyword evidence="2" id="KW-1185">Reference proteome</keyword>
<name>A0A917D0W7_9BACL</name>
<dbReference type="AlphaFoldDB" id="A0A917D0W7"/>
<evidence type="ECO:0000313" key="2">
    <source>
        <dbReference type="Proteomes" id="UP000644756"/>
    </source>
</evidence>
<evidence type="ECO:0000313" key="1">
    <source>
        <dbReference type="EMBL" id="GGG05404.1"/>
    </source>
</evidence>
<dbReference type="EMBL" id="BMGR01000007">
    <property type="protein sequence ID" value="GGG05404.1"/>
    <property type="molecule type" value="Genomic_DNA"/>
</dbReference>
<gene>
    <name evidence="1" type="ORF">GCM10010916_23090</name>
</gene>
<accession>A0A917D0W7</accession>